<dbReference type="Gene3D" id="3.80.10.10">
    <property type="entry name" value="Ribonuclease Inhibitor"/>
    <property type="match status" value="2"/>
</dbReference>
<evidence type="ECO:0000259" key="3">
    <source>
        <dbReference type="PROSITE" id="PS50104"/>
    </source>
</evidence>
<gene>
    <name evidence="4" type="ORF">LCGC14_2062690</name>
</gene>
<feature type="domain" description="TIR" evidence="3">
    <location>
        <begin position="372"/>
        <end position="502"/>
    </location>
</feature>
<sequence>MSIEKRIVQEERKVMAEIFRLCEGNLKRLAMKKSSVPTNFYNFDEMGSITNLGFDFEVLNLDQDKLILLGDHVKKLKNIVRFTIYRTKDRISFDWLKELNFIKELVIKKSFLTTIPEFIKEFNNLEELDLDYNRIATLPEWLPNLPELKLLSLSSKFPILEFTQKNIDILKALHNKNIEVSDSIFRLHIELGLPREQVKIIRDIKNEKGENIVRGVNIEDYSLNERESYLSEIEPYVVDLAVLDGKIAQLGIDDMSLKELPENFGKIDGLTKLIIKNTDLTSLPESFGDLNELTELNLSNNVIASLPESFVNLTSIRKLDLGYNQLSEIPTQLWALKELTKLHLSNNPLNDEDKNISQKVPDLIREYLRKKATIKVFISHAVIDFEPYRIGELVDYLEKQNEISQVFFCEEDLAGNIDEWMLDAVQKCQLLLFIGTNKSVFNSVDCDNELQLADKFSIPVIPLKGKDVDWPDLAERNLSRELGLEYDTENFEDFCKNLYKYVENFKREINLMEKSELRQGIIDIYERYRLML</sequence>
<dbReference type="InterPro" id="IPR000157">
    <property type="entry name" value="TIR_dom"/>
</dbReference>
<evidence type="ECO:0000256" key="2">
    <source>
        <dbReference type="ARBA" id="ARBA00022737"/>
    </source>
</evidence>
<organism evidence="4">
    <name type="scientific">marine sediment metagenome</name>
    <dbReference type="NCBI Taxonomy" id="412755"/>
    <lineage>
        <taxon>unclassified sequences</taxon>
        <taxon>metagenomes</taxon>
        <taxon>ecological metagenomes</taxon>
    </lineage>
</organism>
<feature type="non-terminal residue" evidence="4">
    <location>
        <position position="532"/>
    </location>
</feature>
<protein>
    <recommendedName>
        <fullName evidence="3">TIR domain-containing protein</fullName>
    </recommendedName>
</protein>
<dbReference type="InterPro" id="IPR003591">
    <property type="entry name" value="Leu-rich_rpt_typical-subtyp"/>
</dbReference>
<dbReference type="SMART" id="SM00364">
    <property type="entry name" value="LRR_BAC"/>
    <property type="match status" value="5"/>
</dbReference>
<dbReference type="AlphaFoldDB" id="A0A0F9HHM5"/>
<dbReference type="PANTHER" id="PTHR48051:SF1">
    <property type="entry name" value="RAS SUPPRESSOR PROTEIN 1"/>
    <property type="match status" value="1"/>
</dbReference>
<name>A0A0F9HHM5_9ZZZZ</name>
<evidence type="ECO:0000313" key="4">
    <source>
        <dbReference type="EMBL" id="KKL74657.1"/>
    </source>
</evidence>
<evidence type="ECO:0000256" key="1">
    <source>
        <dbReference type="ARBA" id="ARBA00022614"/>
    </source>
</evidence>
<dbReference type="EMBL" id="LAZR01024582">
    <property type="protein sequence ID" value="KKL74657.1"/>
    <property type="molecule type" value="Genomic_DNA"/>
</dbReference>
<dbReference type="PROSITE" id="PS51450">
    <property type="entry name" value="LRR"/>
    <property type="match status" value="2"/>
</dbReference>
<comment type="caution">
    <text evidence="4">The sequence shown here is derived from an EMBL/GenBank/DDBJ whole genome shotgun (WGS) entry which is preliminary data.</text>
</comment>
<dbReference type="PROSITE" id="PS50104">
    <property type="entry name" value="TIR"/>
    <property type="match status" value="1"/>
</dbReference>
<dbReference type="InterPro" id="IPR001611">
    <property type="entry name" value="Leu-rich_rpt"/>
</dbReference>
<dbReference type="PANTHER" id="PTHR48051">
    <property type="match status" value="1"/>
</dbReference>
<dbReference type="GO" id="GO:0007165">
    <property type="term" value="P:signal transduction"/>
    <property type="evidence" value="ECO:0007669"/>
    <property type="project" value="InterPro"/>
</dbReference>
<dbReference type="Gene3D" id="3.40.50.10140">
    <property type="entry name" value="Toll/interleukin-1 receptor homology (TIR) domain"/>
    <property type="match status" value="1"/>
</dbReference>
<dbReference type="GO" id="GO:0005737">
    <property type="term" value="C:cytoplasm"/>
    <property type="evidence" value="ECO:0007669"/>
    <property type="project" value="TreeGrafter"/>
</dbReference>
<keyword evidence="2" id="KW-0677">Repeat</keyword>
<dbReference type="InterPro" id="IPR035897">
    <property type="entry name" value="Toll_tir_struct_dom_sf"/>
</dbReference>
<dbReference type="InterPro" id="IPR050216">
    <property type="entry name" value="LRR_domain-containing"/>
</dbReference>
<accession>A0A0F9HHM5</accession>
<proteinExistence type="predicted"/>
<dbReference type="InterPro" id="IPR032675">
    <property type="entry name" value="LRR_dom_sf"/>
</dbReference>
<dbReference type="Pfam" id="PF23598">
    <property type="entry name" value="LRR_14"/>
    <property type="match status" value="1"/>
</dbReference>
<dbReference type="SMART" id="SM00369">
    <property type="entry name" value="LRR_TYP"/>
    <property type="match status" value="4"/>
</dbReference>
<dbReference type="InterPro" id="IPR055414">
    <property type="entry name" value="LRR_R13L4/SHOC2-like"/>
</dbReference>
<dbReference type="SUPFAM" id="SSF52047">
    <property type="entry name" value="RNI-like"/>
    <property type="match status" value="1"/>
</dbReference>
<dbReference type="SUPFAM" id="SSF52200">
    <property type="entry name" value="Toll/Interleukin receptor TIR domain"/>
    <property type="match status" value="1"/>
</dbReference>
<keyword evidence="1" id="KW-0433">Leucine-rich repeat</keyword>
<dbReference type="Pfam" id="PF00560">
    <property type="entry name" value="LRR_1"/>
    <property type="match status" value="1"/>
</dbReference>
<reference evidence="4" key="1">
    <citation type="journal article" date="2015" name="Nature">
        <title>Complex archaea that bridge the gap between prokaryotes and eukaryotes.</title>
        <authorList>
            <person name="Spang A."/>
            <person name="Saw J.H."/>
            <person name="Jorgensen S.L."/>
            <person name="Zaremba-Niedzwiedzka K."/>
            <person name="Martijn J."/>
            <person name="Lind A.E."/>
            <person name="van Eijk R."/>
            <person name="Schleper C."/>
            <person name="Guy L."/>
            <person name="Ettema T.J."/>
        </authorList>
    </citation>
    <scope>NUCLEOTIDE SEQUENCE</scope>
</reference>